<reference evidence="2" key="1">
    <citation type="submission" date="2021-06" db="EMBL/GenBank/DDBJ databases">
        <authorList>
            <person name="Kallberg Y."/>
            <person name="Tangrot J."/>
            <person name="Rosling A."/>
        </authorList>
    </citation>
    <scope>NUCLEOTIDE SEQUENCE</scope>
    <source>
        <strain evidence="2">FL966</strain>
    </source>
</reference>
<comment type="caution">
    <text evidence="2">The sequence shown here is derived from an EMBL/GenBank/DDBJ whole genome shotgun (WGS) entry which is preliminary data.</text>
</comment>
<dbReference type="AlphaFoldDB" id="A0A9N9E1X5"/>
<evidence type="ECO:0000313" key="2">
    <source>
        <dbReference type="EMBL" id="CAG8656727.1"/>
    </source>
</evidence>
<protein>
    <submittedName>
        <fullName evidence="2">589_t:CDS:1</fullName>
    </submittedName>
</protein>
<feature type="region of interest" description="Disordered" evidence="1">
    <location>
        <begin position="209"/>
        <end position="232"/>
    </location>
</feature>
<dbReference type="Proteomes" id="UP000789759">
    <property type="component" value="Unassembled WGS sequence"/>
</dbReference>
<gene>
    <name evidence="2" type="ORF">CPELLU_LOCUS9608</name>
</gene>
<feature type="non-terminal residue" evidence="2">
    <location>
        <position position="254"/>
    </location>
</feature>
<organism evidence="2 3">
    <name type="scientific">Cetraspora pellucida</name>
    <dbReference type="NCBI Taxonomy" id="1433469"/>
    <lineage>
        <taxon>Eukaryota</taxon>
        <taxon>Fungi</taxon>
        <taxon>Fungi incertae sedis</taxon>
        <taxon>Mucoromycota</taxon>
        <taxon>Glomeromycotina</taxon>
        <taxon>Glomeromycetes</taxon>
        <taxon>Diversisporales</taxon>
        <taxon>Gigasporaceae</taxon>
        <taxon>Cetraspora</taxon>
    </lineage>
</organism>
<proteinExistence type="predicted"/>
<dbReference type="EMBL" id="CAJVQA010007439">
    <property type="protein sequence ID" value="CAG8656727.1"/>
    <property type="molecule type" value="Genomic_DNA"/>
</dbReference>
<evidence type="ECO:0000313" key="3">
    <source>
        <dbReference type="Proteomes" id="UP000789759"/>
    </source>
</evidence>
<name>A0A9N9E1X5_9GLOM</name>
<keyword evidence="3" id="KW-1185">Reference proteome</keyword>
<evidence type="ECO:0000256" key="1">
    <source>
        <dbReference type="SAM" id="MobiDB-lite"/>
    </source>
</evidence>
<accession>A0A9N9E1X5</accession>
<sequence length="254" mass="28885">MVTQINIKFLDKNLLGSTSILANSGITNNTELVIFEINKETELSVEIEPNDESSLQLSACTSYMSWDLAEACLNSHAKAMVEEHNHQMQLDVILFAPKYRKLSSEILKAVEFYVTKEKIGAIYNIENKQLVNKKVRYANRFDKIKKALNIALDLGCEEELIDMITRFIDQKKSMLESTSDKNIHLDQSEQIIVIDPFVTKHHRWPSTRRLKGSSKIQGCKEPAHNNHAINLPDPNLRIPLSNASSNNSSYIVKE</sequence>